<protein>
    <recommendedName>
        <fullName evidence="4">N-acetyllactosaminide beta-1,3-N-acetylglucosaminyltransferase</fullName>
    </recommendedName>
</protein>
<name>A0A9N9MHI4_9CUCU</name>
<dbReference type="AlphaFoldDB" id="A0A9N9MHI4"/>
<keyword evidence="1" id="KW-0472">Membrane</keyword>
<dbReference type="OrthoDB" id="9974378at2759"/>
<proteinExistence type="predicted"/>
<evidence type="ECO:0000313" key="3">
    <source>
        <dbReference type="Proteomes" id="UP001152799"/>
    </source>
</evidence>
<dbReference type="PANTHER" id="PTHR47412">
    <property type="entry name" value="FI01434P-RELATED"/>
    <property type="match status" value="1"/>
</dbReference>
<sequence length="454" mass="53027">MLNNQRPFKSRFFSFLITFFLFVLFFLLLNAIQTVKVTKVNNIIVENVNSRLPGEYLKEIMPTSSEDGYCKLNFRLPAQLFYSKDAISGSPEFEENSPYHTLHDVIEGRIDQDQPEVTYATHLTKEFVLYISEVVRYWEGPVSIAAYVADAEDVKLILEHMLHFCYCIPEMSRVSLHLVFKKDFQLNFTSTRTIAPANCDILNLEQLNSGPDSDISYFAEEKSPSNNNWYPINVCRNVARQASYTEYVLVCDIELMPSENLASRFLEMTDTFSCLESSCEKRVFVVPVFEVESTENIPRTKAQLLDLIVSKKAVYFHQFTCTHCQKFPGLEQWKTTDPGDAITPLLETRREIPYERWEPIFIGTKNEPLYNEQLSWEGFQDKMLQMLEMCLAGYKMVILDGAFLVHWPGIKKSRRLKDESWRKPYVRKNQRFYNKLLKGIISKYPRNLYCKRVD</sequence>
<keyword evidence="3" id="KW-1185">Reference proteome</keyword>
<dbReference type="Pfam" id="PF13896">
    <property type="entry name" value="Glyco_transf_49"/>
    <property type="match status" value="1"/>
</dbReference>
<gene>
    <name evidence="2" type="ORF">CEUTPL_LOCUS3112</name>
</gene>
<dbReference type="PANTHER" id="PTHR47412:SF1">
    <property type="entry name" value="FI01434P-RELATED"/>
    <property type="match status" value="1"/>
</dbReference>
<evidence type="ECO:0008006" key="4">
    <source>
        <dbReference type="Google" id="ProtNLM"/>
    </source>
</evidence>
<evidence type="ECO:0000313" key="2">
    <source>
        <dbReference type="EMBL" id="CAG9762433.1"/>
    </source>
</evidence>
<organism evidence="2 3">
    <name type="scientific">Ceutorhynchus assimilis</name>
    <name type="common">cabbage seed weevil</name>
    <dbReference type="NCBI Taxonomy" id="467358"/>
    <lineage>
        <taxon>Eukaryota</taxon>
        <taxon>Metazoa</taxon>
        <taxon>Ecdysozoa</taxon>
        <taxon>Arthropoda</taxon>
        <taxon>Hexapoda</taxon>
        <taxon>Insecta</taxon>
        <taxon>Pterygota</taxon>
        <taxon>Neoptera</taxon>
        <taxon>Endopterygota</taxon>
        <taxon>Coleoptera</taxon>
        <taxon>Polyphaga</taxon>
        <taxon>Cucujiformia</taxon>
        <taxon>Curculionidae</taxon>
        <taxon>Ceutorhynchinae</taxon>
        <taxon>Ceutorhynchus</taxon>
    </lineage>
</organism>
<dbReference type="Proteomes" id="UP001152799">
    <property type="component" value="Chromosome 11"/>
</dbReference>
<keyword evidence="1" id="KW-1133">Transmembrane helix</keyword>
<reference evidence="2" key="1">
    <citation type="submission" date="2022-01" db="EMBL/GenBank/DDBJ databases">
        <authorList>
            <person name="King R."/>
        </authorList>
    </citation>
    <scope>NUCLEOTIDE SEQUENCE</scope>
</reference>
<dbReference type="EMBL" id="OU892287">
    <property type="protein sequence ID" value="CAG9762433.1"/>
    <property type="molecule type" value="Genomic_DNA"/>
</dbReference>
<accession>A0A9N9MHI4</accession>
<evidence type="ECO:0000256" key="1">
    <source>
        <dbReference type="SAM" id="Phobius"/>
    </source>
</evidence>
<keyword evidence="1" id="KW-0812">Transmembrane</keyword>
<feature type="transmembrane region" description="Helical" evidence="1">
    <location>
        <begin position="12"/>
        <end position="32"/>
    </location>
</feature>